<name>A0A1M6N324_9CLOT</name>
<dbReference type="AlphaFoldDB" id="A0A1M6N324"/>
<organism evidence="1 2">
    <name type="scientific">Hathewaya proteolytica DSM 3090</name>
    <dbReference type="NCBI Taxonomy" id="1121331"/>
    <lineage>
        <taxon>Bacteria</taxon>
        <taxon>Bacillati</taxon>
        <taxon>Bacillota</taxon>
        <taxon>Clostridia</taxon>
        <taxon>Eubacteriales</taxon>
        <taxon>Clostridiaceae</taxon>
        <taxon>Hathewaya</taxon>
    </lineage>
</organism>
<protein>
    <recommendedName>
        <fullName evidence="3">DUF4177 domain-containing protein</fullName>
    </recommendedName>
</protein>
<evidence type="ECO:0000313" key="2">
    <source>
        <dbReference type="Proteomes" id="UP000183952"/>
    </source>
</evidence>
<accession>A0A1M6N324</accession>
<sequence>MKKYEYVSLEIGKVFSSGNENHREIIDKYACEGYRYVGFMPTKIEYHGKIDMVDLIFEKEIE</sequence>
<dbReference type="STRING" id="1121331.SAMN02745248_01247"/>
<keyword evidence="2" id="KW-1185">Reference proteome</keyword>
<evidence type="ECO:0008006" key="3">
    <source>
        <dbReference type="Google" id="ProtNLM"/>
    </source>
</evidence>
<dbReference type="EMBL" id="FRAD01000009">
    <property type="protein sequence ID" value="SHJ90130.1"/>
    <property type="molecule type" value="Genomic_DNA"/>
</dbReference>
<gene>
    <name evidence="1" type="ORF">SAMN02745248_01247</name>
</gene>
<evidence type="ECO:0000313" key="1">
    <source>
        <dbReference type="EMBL" id="SHJ90130.1"/>
    </source>
</evidence>
<proteinExistence type="predicted"/>
<reference evidence="1 2" key="1">
    <citation type="submission" date="2016-11" db="EMBL/GenBank/DDBJ databases">
        <authorList>
            <person name="Jaros S."/>
            <person name="Januszkiewicz K."/>
            <person name="Wedrychowicz H."/>
        </authorList>
    </citation>
    <scope>NUCLEOTIDE SEQUENCE [LARGE SCALE GENOMIC DNA]</scope>
    <source>
        <strain evidence="1 2">DSM 3090</strain>
    </source>
</reference>
<dbReference type="RefSeq" id="WP_072903263.1">
    <property type="nucleotide sequence ID" value="NZ_FRAD01000009.1"/>
</dbReference>
<dbReference type="InterPro" id="IPR025234">
    <property type="entry name" value="YjzH-like"/>
</dbReference>
<dbReference type="Pfam" id="PF13783">
    <property type="entry name" value="DUF4177"/>
    <property type="match status" value="1"/>
</dbReference>
<dbReference type="OrthoDB" id="1739894at2"/>
<dbReference type="Proteomes" id="UP000183952">
    <property type="component" value="Unassembled WGS sequence"/>
</dbReference>